<comment type="caution">
    <text evidence="1">The sequence shown here is derived from an EMBL/GenBank/DDBJ whole genome shotgun (WGS) entry which is preliminary data.</text>
</comment>
<dbReference type="Proteomes" id="UP000735302">
    <property type="component" value="Unassembled WGS sequence"/>
</dbReference>
<gene>
    <name evidence="1" type="ORF">PoB_000618600</name>
</gene>
<keyword evidence="2" id="KW-1185">Reference proteome</keyword>
<dbReference type="EMBL" id="BLXT01000722">
    <property type="protein sequence ID" value="GFN79680.1"/>
    <property type="molecule type" value="Genomic_DNA"/>
</dbReference>
<evidence type="ECO:0000313" key="1">
    <source>
        <dbReference type="EMBL" id="GFN79680.1"/>
    </source>
</evidence>
<proteinExistence type="predicted"/>
<protein>
    <submittedName>
        <fullName evidence="1">Uncharacterized protein</fullName>
    </submittedName>
</protein>
<organism evidence="1 2">
    <name type="scientific">Plakobranchus ocellatus</name>
    <dbReference type="NCBI Taxonomy" id="259542"/>
    <lineage>
        <taxon>Eukaryota</taxon>
        <taxon>Metazoa</taxon>
        <taxon>Spiralia</taxon>
        <taxon>Lophotrochozoa</taxon>
        <taxon>Mollusca</taxon>
        <taxon>Gastropoda</taxon>
        <taxon>Heterobranchia</taxon>
        <taxon>Euthyneura</taxon>
        <taxon>Panpulmonata</taxon>
        <taxon>Sacoglossa</taxon>
        <taxon>Placobranchoidea</taxon>
        <taxon>Plakobranchidae</taxon>
        <taxon>Plakobranchus</taxon>
    </lineage>
</organism>
<sequence length="136" mass="15136">MATKVTFPGSREKRVERCQQTMPYLARWAQRWPAVGEEVLHAASLVADLKNLGYSTIILLIIRPEDSSAVEVLFSQTCEKRLRGEYYFIPYITSLIVKSQGTAVVKALVEESLDYLGASVDFCGSPVMAAAAHRPR</sequence>
<reference evidence="1 2" key="1">
    <citation type="journal article" date="2021" name="Elife">
        <title>Chloroplast acquisition without the gene transfer in kleptoplastic sea slugs, Plakobranchus ocellatus.</title>
        <authorList>
            <person name="Maeda T."/>
            <person name="Takahashi S."/>
            <person name="Yoshida T."/>
            <person name="Shimamura S."/>
            <person name="Takaki Y."/>
            <person name="Nagai Y."/>
            <person name="Toyoda A."/>
            <person name="Suzuki Y."/>
            <person name="Arimoto A."/>
            <person name="Ishii H."/>
            <person name="Satoh N."/>
            <person name="Nishiyama T."/>
            <person name="Hasebe M."/>
            <person name="Maruyama T."/>
            <person name="Minagawa J."/>
            <person name="Obokata J."/>
            <person name="Shigenobu S."/>
        </authorList>
    </citation>
    <scope>NUCLEOTIDE SEQUENCE [LARGE SCALE GENOMIC DNA]</scope>
</reference>
<accession>A0AAV3Y8Y6</accession>
<name>A0AAV3Y8Y6_9GAST</name>
<evidence type="ECO:0000313" key="2">
    <source>
        <dbReference type="Proteomes" id="UP000735302"/>
    </source>
</evidence>
<dbReference type="AlphaFoldDB" id="A0AAV3Y8Y6"/>